<evidence type="ECO:0000256" key="2">
    <source>
        <dbReference type="ARBA" id="ARBA00008880"/>
    </source>
</evidence>
<keyword evidence="4" id="KW-0732">Signal</keyword>
<dbReference type="InterPro" id="IPR013784">
    <property type="entry name" value="Carb-bd-like_fold"/>
</dbReference>
<evidence type="ECO:0000256" key="9">
    <source>
        <dbReference type="SAM" id="MobiDB-lite"/>
    </source>
</evidence>
<evidence type="ECO:0000256" key="1">
    <source>
        <dbReference type="ARBA" id="ARBA00004167"/>
    </source>
</evidence>
<dbReference type="PANTHER" id="PTHR13605">
    <property type="entry name" value="ER MEMBRANE PROTEIN COMPLEX SUBUNIT 7"/>
    <property type="match status" value="1"/>
</dbReference>
<keyword evidence="6 10" id="KW-0472">Membrane</keyword>
<dbReference type="PANTHER" id="PTHR13605:SF4">
    <property type="entry name" value="ER MEMBRANE PROTEIN COMPLEX SUBUNIT 7"/>
    <property type="match status" value="1"/>
</dbReference>
<gene>
    <name evidence="12" type="ORF">WG66_14707</name>
</gene>
<name>A0A0W0F8P9_MONRR</name>
<evidence type="ECO:0000256" key="7">
    <source>
        <dbReference type="ARBA" id="ARBA00023277"/>
    </source>
</evidence>
<evidence type="ECO:0000313" key="13">
    <source>
        <dbReference type="Proteomes" id="UP000054988"/>
    </source>
</evidence>
<keyword evidence="5 10" id="KW-1133">Transmembrane helix</keyword>
<reference evidence="12 13" key="1">
    <citation type="submission" date="2015-12" db="EMBL/GenBank/DDBJ databases">
        <title>Draft genome sequence of Moniliophthora roreri, the causal agent of frosty pod rot of cacao.</title>
        <authorList>
            <person name="Aime M.C."/>
            <person name="Diaz-Valderrama J.R."/>
            <person name="Kijpornyongpan T."/>
            <person name="Phillips-Mora W."/>
        </authorList>
    </citation>
    <scope>NUCLEOTIDE SEQUENCE [LARGE SCALE GENOMIC DNA]</scope>
    <source>
        <strain evidence="12 13">MCA 2952</strain>
    </source>
</reference>
<dbReference type="eggNOG" id="KOG3306">
    <property type="taxonomic scope" value="Eukaryota"/>
</dbReference>
<feature type="region of interest" description="Disordered" evidence="9">
    <location>
        <begin position="237"/>
        <end position="260"/>
    </location>
</feature>
<accession>A0A0W0F8P9</accession>
<dbReference type="Pfam" id="PF09430">
    <property type="entry name" value="EMC7_beta-sandw"/>
    <property type="match status" value="1"/>
</dbReference>
<dbReference type="GO" id="GO:0030246">
    <property type="term" value="F:carbohydrate binding"/>
    <property type="evidence" value="ECO:0007669"/>
    <property type="project" value="InterPro"/>
</dbReference>
<proteinExistence type="inferred from homology"/>
<dbReference type="SUPFAM" id="SSF49452">
    <property type="entry name" value="Starch-binding domain-like"/>
    <property type="match status" value="1"/>
</dbReference>
<evidence type="ECO:0000256" key="4">
    <source>
        <dbReference type="ARBA" id="ARBA00022729"/>
    </source>
</evidence>
<keyword evidence="8" id="KW-0624">Polysaccharide degradation</keyword>
<dbReference type="GO" id="GO:0000272">
    <property type="term" value="P:polysaccharide catabolic process"/>
    <property type="evidence" value="ECO:0007669"/>
    <property type="project" value="UniProtKB-KW"/>
</dbReference>
<dbReference type="Proteomes" id="UP000054988">
    <property type="component" value="Unassembled WGS sequence"/>
</dbReference>
<organism evidence="12 13">
    <name type="scientific">Moniliophthora roreri</name>
    <name type="common">Frosty pod rot fungus</name>
    <name type="synonym">Monilia roreri</name>
    <dbReference type="NCBI Taxonomy" id="221103"/>
    <lineage>
        <taxon>Eukaryota</taxon>
        <taxon>Fungi</taxon>
        <taxon>Dikarya</taxon>
        <taxon>Basidiomycota</taxon>
        <taxon>Agaricomycotina</taxon>
        <taxon>Agaricomycetes</taxon>
        <taxon>Agaricomycetidae</taxon>
        <taxon>Agaricales</taxon>
        <taxon>Marasmiineae</taxon>
        <taxon>Marasmiaceae</taxon>
        <taxon>Moniliophthora</taxon>
    </lineage>
</organism>
<comment type="similarity">
    <text evidence="2">Belongs to the EMC7 family.</text>
</comment>
<protein>
    <recommendedName>
        <fullName evidence="11">ER membrane protein complex subunit 7 beta-sandwich domain-containing protein</fullName>
    </recommendedName>
</protein>
<keyword evidence="3 10" id="KW-0812">Transmembrane</keyword>
<evidence type="ECO:0000256" key="10">
    <source>
        <dbReference type="SAM" id="Phobius"/>
    </source>
</evidence>
<feature type="domain" description="ER membrane protein complex subunit 7 beta-sandwich" evidence="11">
    <location>
        <begin position="71"/>
        <end position="179"/>
    </location>
</feature>
<dbReference type="GO" id="GO:0072546">
    <property type="term" value="C:EMC complex"/>
    <property type="evidence" value="ECO:0007669"/>
    <property type="project" value="TreeGrafter"/>
</dbReference>
<dbReference type="AlphaFoldDB" id="A0A0W0F8P9"/>
<feature type="transmembrane region" description="Helical" evidence="10">
    <location>
        <begin position="168"/>
        <end position="189"/>
    </location>
</feature>
<comment type="subcellular location">
    <subcellularLocation>
        <location evidence="1">Membrane</location>
        <topology evidence="1">Single-pass membrane protein</topology>
    </subcellularLocation>
</comment>
<evidence type="ECO:0000259" key="11">
    <source>
        <dbReference type="Pfam" id="PF09430"/>
    </source>
</evidence>
<evidence type="ECO:0000313" key="12">
    <source>
        <dbReference type="EMBL" id="KTB32719.1"/>
    </source>
</evidence>
<dbReference type="EMBL" id="LATX01002206">
    <property type="protein sequence ID" value="KTB32719.1"/>
    <property type="molecule type" value="Genomic_DNA"/>
</dbReference>
<dbReference type="InterPro" id="IPR039163">
    <property type="entry name" value="EMC7"/>
</dbReference>
<evidence type="ECO:0000256" key="8">
    <source>
        <dbReference type="ARBA" id="ARBA00023326"/>
    </source>
</evidence>
<evidence type="ECO:0000256" key="5">
    <source>
        <dbReference type="ARBA" id="ARBA00022989"/>
    </source>
</evidence>
<sequence length="260" mass="28337">MLSLVSASSWRANKELKRKNLPNSRQISFTTTSMMLLVLLTFASLILTGNALDVQGRIIWNSACSVYKDLGKTRVVLDNGKFGGGVTQEGAFSIPNVSTGTYILSVLAHDHGFEQLRVDVLDESNVEVRPYVPGTPLNPASTILLPYPITLSAKQKFNYFVPPESFNIMGMLGSPMMLMMLFAGGMVLAMPYLMKNMDPEALEDMKEQQAKMAKMQSAMASGDFKSGFSALMSGFEEPSQAGAKAQPATGNTKKKSTKKR</sequence>
<evidence type="ECO:0000256" key="3">
    <source>
        <dbReference type="ARBA" id="ARBA00022692"/>
    </source>
</evidence>
<evidence type="ECO:0000256" key="6">
    <source>
        <dbReference type="ARBA" id="ARBA00023136"/>
    </source>
</evidence>
<keyword evidence="7" id="KW-0119">Carbohydrate metabolism</keyword>
<dbReference type="InterPro" id="IPR019008">
    <property type="entry name" value="Beta_sandwich_EMC7"/>
</dbReference>
<comment type="caution">
    <text evidence="12">The sequence shown here is derived from an EMBL/GenBank/DDBJ whole genome shotgun (WGS) entry which is preliminary data.</text>
</comment>